<accession>K0TIM9</accession>
<keyword evidence="4" id="KW-1185">Reference proteome</keyword>
<keyword evidence="1" id="KW-0560">Oxidoreductase</keyword>
<evidence type="ECO:0000259" key="2">
    <source>
        <dbReference type="Pfam" id="PF03807"/>
    </source>
</evidence>
<dbReference type="AlphaFoldDB" id="K0TIM9"/>
<dbReference type="OMA" id="CHEDVWR"/>
<dbReference type="OrthoDB" id="550646at2759"/>
<dbReference type="GO" id="GO:0005886">
    <property type="term" value="C:plasma membrane"/>
    <property type="evidence" value="ECO:0007669"/>
    <property type="project" value="TreeGrafter"/>
</dbReference>
<dbReference type="Gene3D" id="3.40.50.720">
    <property type="entry name" value="NAD(P)-binding Rossmann-like Domain"/>
    <property type="match status" value="1"/>
</dbReference>
<gene>
    <name evidence="3" type="ORF">THAOC_08232</name>
</gene>
<sequence>MKLSILGGGNVGSALATKLHRKFSSVTISARDVAKTRQALREKGETIEVTSVESLKDADVIILATPGIYDEEDIREFVLSMGDLSDKILIDATNPLGSFPDGLQVRTWEGGISSSEKLQAILPSTKVYKAFNTVGFEHMADACGDKDMFIAGDGDSNSRSTVESIVQAVGFNPFYVGPIRYARNLEAIAELWIHMAIPGLGARDVGRNFWFSLTVT</sequence>
<evidence type="ECO:0000256" key="1">
    <source>
        <dbReference type="ARBA" id="ARBA00023002"/>
    </source>
</evidence>
<proteinExistence type="predicted"/>
<dbReference type="PANTHER" id="PTHR14239:SF0">
    <property type="entry name" value="F420-DEPENDENT NADP REDUCTASE"/>
    <property type="match status" value="1"/>
</dbReference>
<dbReference type="eggNOG" id="ENOG502S5US">
    <property type="taxonomic scope" value="Eukaryota"/>
</dbReference>
<organism evidence="3 4">
    <name type="scientific">Thalassiosira oceanica</name>
    <name type="common">Marine diatom</name>
    <dbReference type="NCBI Taxonomy" id="159749"/>
    <lineage>
        <taxon>Eukaryota</taxon>
        <taxon>Sar</taxon>
        <taxon>Stramenopiles</taxon>
        <taxon>Ochrophyta</taxon>
        <taxon>Bacillariophyta</taxon>
        <taxon>Coscinodiscophyceae</taxon>
        <taxon>Thalassiosirophycidae</taxon>
        <taxon>Thalassiosirales</taxon>
        <taxon>Thalassiosiraceae</taxon>
        <taxon>Thalassiosira</taxon>
    </lineage>
</organism>
<dbReference type="InterPro" id="IPR036291">
    <property type="entry name" value="NAD(P)-bd_dom_sf"/>
</dbReference>
<dbReference type="GO" id="GO:0052851">
    <property type="term" value="F:ferric-chelate reductase (NADPH) activity"/>
    <property type="evidence" value="ECO:0007669"/>
    <property type="project" value="TreeGrafter"/>
</dbReference>
<dbReference type="InterPro" id="IPR051267">
    <property type="entry name" value="STEAP_metalloreductase"/>
</dbReference>
<name>K0TIM9_THAOC</name>
<reference evidence="3 4" key="1">
    <citation type="journal article" date="2012" name="Genome Biol.">
        <title>Genome and low-iron response of an oceanic diatom adapted to chronic iron limitation.</title>
        <authorList>
            <person name="Lommer M."/>
            <person name="Specht M."/>
            <person name="Roy A.S."/>
            <person name="Kraemer L."/>
            <person name="Andreson R."/>
            <person name="Gutowska M.A."/>
            <person name="Wolf J."/>
            <person name="Bergner S.V."/>
            <person name="Schilhabel M.B."/>
            <person name="Klostermeier U.C."/>
            <person name="Beiko R.G."/>
            <person name="Rosenstiel P."/>
            <person name="Hippler M."/>
            <person name="Laroche J."/>
        </authorList>
    </citation>
    <scope>NUCLEOTIDE SEQUENCE [LARGE SCALE GENOMIC DNA]</scope>
    <source>
        <strain evidence="3 4">CCMP1005</strain>
    </source>
</reference>
<dbReference type="Pfam" id="PF03807">
    <property type="entry name" value="F420_oxidored"/>
    <property type="match status" value="1"/>
</dbReference>
<dbReference type="PANTHER" id="PTHR14239">
    <property type="entry name" value="DUDULIN-RELATED"/>
    <property type="match status" value="1"/>
</dbReference>
<evidence type="ECO:0000313" key="4">
    <source>
        <dbReference type="Proteomes" id="UP000266841"/>
    </source>
</evidence>
<dbReference type="GO" id="GO:0008823">
    <property type="term" value="F:cupric reductase (NADH) activity"/>
    <property type="evidence" value="ECO:0007669"/>
    <property type="project" value="TreeGrafter"/>
</dbReference>
<comment type="caution">
    <text evidence="3">The sequence shown here is derived from an EMBL/GenBank/DDBJ whole genome shotgun (WGS) entry which is preliminary data.</text>
</comment>
<dbReference type="EMBL" id="AGNL01008573">
    <property type="protein sequence ID" value="EJK70412.1"/>
    <property type="molecule type" value="Genomic_DNA"/>
</dbReference>
<dbReference type="Proteomes" id="UP000266841">
    <property type="component" value="Unassembled WGS sequence"/>
</dbReference>
<evidence type="ECO:0000313" key="3">
    <source>
        <dbReference type="EMBL" id="EJK70412.1"/>
    </source>
</evidence>
<protein>
    <recommendedName>
        <fullName evidence="2">Pyrroline-5-carboxylate reductase catalytic N-terminal domain-containing protein</fullName>
    </recommendedName>
</protein>
<feature type="domain" description="Pyrroline-5-carboxylate reductase catalytic N-terminal" evidence="2">
    <location>
        <begin position="2"/>
        <end position="95"/>
    </location>
</feature>
<dbReference type="InterPro" id="IPR028939">
    <property type="entry name" value="P5C_Rdtase_cat_N"/>
</dbReference>
<dbReference type="SUPFAM" id="SSF51735">
    <property type="entry name" value="NAD(P)-binding Rossmann-fold domains"/>
    <property type="match status" value="1"/>
</dbReference>
<dbReference type="GO" id="GO:0015677">
    <property type="term" value="P:copper ion import"/>
    <property type="evidence" value="ECO:0007669"/>
    <property type="project" value="TreeGrafter"/>
</dbReference>